<accession>A0A0G4F701</accession>
<evidence type="ECO:0000256" key="1">
    <source>
        <dbReference type="SAM" id="MobiDB-lite"/>
    </source>
</evidence>
<feature type="compositionally biased region" description="Basic and acidic residues" evidence="1">
    <location>
        <begin position="259"/>
        <end position="271"/>
    </location>
</feature>
<evidence type="ECO:0000256" key="2">
    <source>
        <dbReference type="SAM" id="Phobius"/>
    </source>
</evidence>
<feature type="transmembrane region" description="Helical" evidence="2">
    <location>
        <begin position="177"/>
        <end position="196"/>
    </location>
</feature>
<dbReference type="InterPro" id="IPR011701">
    <property type="entry name" value="MFS"/>
</dbReference>
<feature type="compositionally biased region" description="Low complexity" evidence="1">
    <location>
        <begin position="301"/>
        <end position="318"/>
    </location>
</feature>
<feature type="transmembrane region" description="Helical" evidence="2">
    <location>
        <begin position="368"/>
        <end position="392"/>
    </location>
</feature>
<sequence length="536" mass="56152">MALPGKWRNLALLSLINGFVFTAIIANVTMTARAVIGLDTVSLSYITIPIAFTFLGQCGSCIPLNMLTKRKGFKAAFLVGNSCGLASSLLMFTGLESRTFWLFAFSAMLLGVSATAGLLTRFAAQSPCICESEFRSTAVSLTILGPVVGAAAGPWIAAGGRDIPVTGPLARPYALSYLLLTIPFVMNLILASFLTIDDLARVAAEASQDAAASKTEMKMKSQVGGVAVEGEGEGEEAVPSGVVVPEDADHLQVENVGRGGKEEGEHMERNRRSLGAVEEGTLVRRSSAETREKKTGEVHPSHSAATAAAPHSSSSSAPQSPWKYAHDVLFINPAGRLAIVAGTVGYAAMTVGMAPAPADMANLGYSDLAITGALQSHFVLMFLPGFFTGFLAKSIGLRVTILLGDFATLFGFLLLMTADPLSLWVPWLGLAVLGVGWNWMFVGASALVVGAVSERDKIFHVLGLNDTILFFSTACLGVSAGILLGNSGRLAQLSLGLALASLGLLYSLFDLLVLPSFIRAKEEAAQGSSSVRVSSK</sequence>
<protein>
    <recommendedName>
        <fullName evidence="4">Major facilitator superfamily (MFS) profile domain-containing protein</fullName>
    </recommendedName>
</protein>
<organism evidence="3">
    <name type="scientific">Chromera velia CCMP2878</name>
    <dbReference type="NCBI Taxonomy" id="1169474"/>
    <lineage>
        <taxon>Eukaryota</taxon>
        <taxon>Sar</taxon>
        <taxon>Alveolata</taxon>
        <taxon>Colpodellida</taxon>
        <taxon>Chromeraceae</taxon>
        <taxon>Chromera</taxon>
    </lineage>
</organism>
<dbReference type="VEuPathDB" id="CryptoDB:Cvel_15530"/>
<dbReference type="GO" id="GO:0022857">
    <property type="term" value="F:transmembrane transporter activity"/>
    <property type="evidence" value="ECO:0007669"/>
    <property type="project" value="InterPro"/>
</dbReference>
<name>A0A0G4F701_9ALVE</name>
<feature type="transmembrane region" description="Helical" evidence="2">
    <location>
        <begin position="461"/>
        <end position="484"/>
    </location>
</feature>
<gene>
    <name evidence="3" type="ORF">Cvel_15530</name>
</gene>
<feature type="transmembrane region" description="Helical" evidence="2">
    <location>
        <begin position="490"/>
        <end position="513"/>
    </location>
</feature>
<reference evidence="3" key="1">
    <citation type="submission" date="2014-11" db="EMBL/GenBank/DDBJ databases">
        <authorList>
            <person name="Otto D Thomas"/>
            <person name="Naeem Raeece"/>
        </authorList>
    </citation>
    <scope>NUCLEOTIDE SEQUENCE</scope>
</reference>
<feature type="compositionally biased region" description="Basic and acidic residues" evidence="1">
    <location>
        <begin position="286"/>
        <end position="300"/>
    </location>
</feature>
<evidence type="ECO:0000313" key="3">
    <source>
        <dbReference type="EMBL" id="CEM08277.1"/>
    </source>
</evidence>
<dbReference type="SUPFAM" id="SSF103473">
    <property type="entry name" value="MFS general substrate transporter"/>
    <property type="match status" value="1"/>
</dbReference>
<dbReference type="PANTHER" id="PTHR23534">
    <property type="entry name" value="MFS PERMEASE"/>
    <property type="match status" value="1"/>
</dbReference>
<feature type="transmembrane region" description="Helical" evidence="2">
    <location>
        <begin position="12"/>
        <end position="36"/>
    </location>
</feature>
<feature type="transmembrane region" description="Helical" evidence="2">
    <location>
        <begin position="399"/>
        <end position="418"/>
    </location>
</feature>
<dbReference type="EMBL" id="CDMZ01000169">
    <property type="protein sequence ID" value="CEM08277.1"/>
    <property type="molecule type" value="Genomic_DNA"/>
</dbReference>
<feature type="transmembrane region" description="Helical" evidence="2">
    <location>
        <begin position="101"/>
        <end position="124"/>
    </location>
</feature>
<keyword evidence="2" id="KW-0472">Membrane</keyword>
<proteinExistence type="predicted"/>
<keyword evidence="2" id="KW-0812">Transmembrane</keyword>
<feature type="transmembrane region" description="Helical" evidence="2">
    <location>
        <begin position="42"/>
        <end position="64"/>
    </location>
</feature>
<dbReference type="Gene3D" id="1.20.1250.20">
    <property type="entry name" value="MFS general substrate transporter like domains"/>
    <property type="match status" value="1"/>
</dbReference>
<dbReference type="AlphaFoldDB" id="A0A0G4F701"/>
<dbReference type="InterPro" id="IPR036259">
    <property type="entry name" value="MFS_trans_sf"/>
</dbReference>
<feature type="transmembrane region" description="Helical" evidence="2">
    <location>
        <begin position="424"/>
        <end position="449"/>
    </location>
</feature>
<keyword evidence="2" id="KW-1133">Transmembrane helix</keyword>
<dbReference type="PANTHER" id="PTHR23534:SF1">
    <property type="entry name" value="MAJOR FACILITATOR SUPERFAMILY PROTEIN"/>
    <property type="match status" value="1"/>
</dbReference>
<dbReference type="Pfam" id="PF07690">
    <property type="entry name" value="MFS_1"/>
    <property type="match status" value="1"/>
</dbReference>
<feature type="transmembrane region" description="Helical" evidence="2">
    <location>
        <begin position="76"/>
        <end position="95"/>
    </location>
</feature>
<evidence type="ECO:0008006" key="4">
    <source>
        <dbReference type="Google" id="ProtNLM"/>
    </source>
</evidence>
<feature type="transmembrane region" description="Helical" evidence="2">
    <location>
        <begin position="337"/>
        <end position="356"/>
    </location>
</feature>
<feature type="region of interest" description="Disordered" evidence="1">
    <location>
        <begin position="228"/>
        <end position="318"/>
    </location>
</feature>
<feature type="transmembrane region" description="Helical" evidence="2">
    <location>
        <begin position="136"/>
        <end position="157"/>
    </location>
</feature>